<dbReference type="EMBL" id="JAFBFH010000001">
    <property type="protein sequence ID" value="MBM7713302.1"/>
    <property type="molecule type" value="Genomic_DNA"/>
</dbReference>
<evidence type="ECO:0000313" key="1">
    <source>
        <dbReference type="EMBL" id="MBM7713302.1"/>
    </source>
</evidence>
<accession>A0ABS2R0Y8</accession>
<organism evidence="1 2">
    <name type="scientific">Siminovitchia thermophila</name>
    <dbReference type="NCBI Taxonomy" id="1245522"/>
    <lineage>
        <taxon>Bacteria</taxon>
        <taxon>Bacillati</taxon>
        <taxon>Bacillota</taxon>
        <taxon>Bacilli</taxon>
        <taxon>Bacillales</taxon>
        <taxon>Bacillaceae</taxon>
        <taxon>Siminovitchia</taxon>
    </lineage>
</organism>
<protein>
    <submittedName>
        <fullName evidence="1">Uncharacterized protein</fullName>
    </submittedName>
</protein>
<reference evidence="1 2" key="1">
    <citation type="submission" date="2021-01" db="EMBL/GenBank/DDBJ databases">
        <title>Genomic Encyclopedia of Type Strains, Phase IV (KMG-IV): sequencing the most valuable type-strain genomes for metagenomic binning, comparative biology and taxonomic classification.</title>
        <authorList>
            <person name="Goeker M."/>
        </authorList>
    </citation>
    <scope>NUCLEOTIDE SEQUENCE [LARGE SCALE GENOMIC DNA]</scope>
    <source>
        <strain evidence="1 2">DSM 105453</strain>
    </source>
</reference>
<sequence>MFARLIYYGVTQLKRTEEEVWLMPIGHLLDQWEIHKQFTGLTKPKNELSIDDIIPYGI</sequence>
<name>A0ABS2R0Y8_9BACI</name>
<evidence type="ECO:0000313" key="2">
    <source>
        <dbReference type="Proteomes" id="UP000823485"/>
    </source>
</evidence>
<keyword evidence="2" id="KW-1185">Reference proteome</keyword>
<comment type="caution">
    <text evidence="1">The sequence shown here is derived from an EMBL/GenBank/DDBJ whole genome shotgun (WGS) entry which is preliminary data.</text>
</comment>
<proteinExistence type="predicted"/>
<gene>
    <name evidence="1" type="ORF">JOC94_000268</name>
</gene>
<dbReference type="Proteomes" id="UP000823485">
    <property type="component" value="Unassembled WGS sequence"/>
</dbReference>